<evidence type="ECO:0000256" key="1">
    <source>
        <dbReference type="ARBA" id="ARBA00005781"/>
    </source>
</evidence>
<evidence type="ECO:0000256" key="4">
    <source>
        <dbReference type="SAM" id="MobiDB-lite"/>
    </source>
</evidence>
<evidence type="ECO:0008006" key="6">
    <source>
        <dbReference type="Google" id="ProtNLM"/>
    </source>
</evidence>
<keyword evidence="2" id="KW-0689">Ribosomal protein</keyword>
<evidence type="ECO:0000313" key="5">
    <source>
        <dbReference type="EMBL" id="GAI11316.1"/>
    </source>
</evidence>
<dbReference type="AlphaFoldDB" id="X1LZR9"/>
<dbReference type="Pfam" id="PF01245">
    <property type="entry name" value="Ribosomal_L19"/>
    <property type="match status" value="1"/>
</dbReference>
<dbReference type="EMBL" id="BARV01013078">
    <property type="protein sequence ID" value="GAI11316.1"/>
    <property type="molecule type" value="Genomic_DNA"/>
</dbReference>
<comment type="similarity">
    <text evidence="1">Belongs to the bacterial ribosomal protein bL19 family.</text>
</comment>
<dbReference type="Gene3D" id="2.30.30.790">
    <property type="match status" value="1"/>
</dbReference>
<feature type="compositionally biased region" description="Acidic residues" evidence="4">
    <location>
        <begin position="127"/>
        <end position="136"/>
    </location>
</feature>
<evidence type="ECO:0000256" key="3">
    <source>
        <dbReference type="ARBA" id="ARBA00023274"/>
    </source>
</evidence>
<dbReference type="GO" id="GO:0003735">
    <property type="term" value="F:structural constituent of ribosome"/>
    <property type="evidence" value="ECO:0007669"/>
    <property type="project" value="InterPro"/>
</dbReference>
<dbReference type="PIRSF" id="PIRSF002191">
    <property type="entry name" value="Ribosomal_L19"/>
    <property type="match status" value="1"/>
</dbReference>
<dbReference type="NCBIfam" id="TIGR01024">
    <property type="entry name" value="rplS_bact"/>
    <property type="match status" value="1"/>
</dbReference>
<dbReference type="PRINTS" id="PR00061">
    <property type="entry name" value="RIBOSOMALL19"/>
</dbReference>
<feature type="non-terminal residue" evidence="5">
    <location>
        <position position="1"/>
    </location>
</feature>
<name>X1LZR9_9ZZZZ</name>
<dbReference type="HAMAP" id="MF_00402">
    <property type="entry name" value="Ribosomal_bL19"/>
    <property type="match status" value="1"/>
</dbReference>
<dbReference type="SUPFAM" id="SSF50104">
    <property type="entry name" value="Translation proteins SH3-like domain"/>
    <property type="match status" value="1"/>
</dbReference>
<accession>X1LZR9</accession>
<dbReference type="InterPro" id="IPR001857">
    <property type="entry name" value="Ribosomal_bL19"/>
</dbReference>
<feature type="region of interest" description="Disordered" evidence="4">
    <location>
        <begin position="114"/>
        <end position="136"/>
    </location>
</feature>
<dbReference type="PANTHER" id="PTHR15680:SF9">
    <property type="entry name" value="LARGE RIBOSOMAL SUBUNIT PROTEIN BL19M"/>
    <property type="match status" value="1"/>
</dbReference>
<dbReference type="InterPro" id="IPR008991">
    <property type="entry name" value="Translation_prot_SH3-like_sf"/>
</dbReference>
<comment type="caution">
    <text evidence="5">The sequence shown here is derived from an EMBL/GenBank/DDBJ whole genome shotgun (WGS) entry which is preliminary data.</text>
</comment>
<protein>
    <recommendedName>
        <fullName evidence="6">KOW domain-containing protein</fullName>
    </recommendedName>
</protein>
<dbReference type="PANTHER" id="PTHR15680">
    <property type="entry name" value="RIBOSOMAL PROTEIN L19"/>
    <property type="match status" value="1"/>
</dbReference>
<organism evidence="5">
    <name type="scientific">marine sediment metagenome</name>
    <dbReference type="NCBI Taxonomy" id="412755"/>
    <lineage>
        <taxon>unclassified sequences</taxon>
        <taxon>metagenomes</taxon>
        <taxon>ecological metagenomes</taxon>
    </lineage>
</organism>
<dbReference type="GO" id="GO:0022625">
    <property type="term" value="C:cytosolic large ribosomal subunit"/>
    <property type="evidence" value="ECO:0007669"/>
    <property type="project" value="TreeGrafter"/>
</dbReference>
<dbReference type="InterPro" id="IPR038657">
    <property type="entry name" value="Ribosomal_bL19_sf"/>
</dbReference>
<proteinExistence type="inferred from homology"/>
<evidence type="ECO:0000256" key="2">
    <source>
        <dbReference type="ARBA" id="ARBA00022980"/>
    </source>
</evidence>
<gene>
    <name evidence="5" type="ORF">S06H3_23853</name>
</gene>
<dbReference type="GO" id="GO:0006412">
    <property type="term" value="P:translation"/>
    <property type="evidence" value="ECO:0007669"/>
    <property type="project" value="InterPro"/>
</dbReference>
<reference evidence="5" key="1">
    <citation type="journal article" date="2014" name="Front. Microbiol.">
        <title>High frequency of phylogenetically diverse reductive dehalogenase-homologous genes in deep subseafloor sedimentary metagenomes.</title>
        <authorList>
            <person name="Kawai M."/>
            <person name="Futagami T."/>
            <person name="Toyoda A."/>
            <person name="Takaki Y."/>
            <person name="Nishi S."/>
            <person name="Hori S."/>
            <person name="Arai W."/>
            <person name="Tsubouchi T."/>
            <person name="Morono Y."/>
            <person name="Uchiyama I."/>
            <person name="Ito T."/>
            <person name="Fujiyama A."/>
            <person name="Inagaki F."/>
            <person name="Takami H."/>
        </authorList>
    </citation>
    <scope>NUCLEOTIDE SEQUENCE</scope>
    <source>
        <strain evidence="5">Expedition CK06-06</strain>
    </source>
</reference>
<keyword evidence="3" id="KW-0687">Ribonucleoprotein</keyword>
<sequence length="136" mass="15910">KEMDVREFVKPRMNPNIPQISPGDTVRVSLKTVEGDKERLQHFQGVVIRMRKGVDGGNFTVRRVSYGIGVERTFPFQSLSVQNVEVLRHGEVRRAKLYYVRRLSAKRARLKERREKVIEQAMPQEEQQQETEQTSE</sequence>